<evidence type="ECO:0000256" key="2">
    <source>
        <dbReference type="ARBA" id="ARBA00010703"/>
    </source>
</evidence>
<comment type="function">
    <text evidence="8">Methylates the carboxyl group of the C-terminal leucine residue of protein phosphatase 2A catalytic subunits to form alpha-leucine ester residues.</text>
</comment>
<name>A0A5C3QWR5_9AGAR</name>
<dbReference type="Gene3D" id="3.40.50.150">
    <property type="entry name" value="Vaccinia Virus protein VP39"/>
    <property type="match status" value="1"/>
</dbReference>
<evidence type="ECO:0000256" key="5">
    <source>
        <dbReference type="ARBA" id="ARBA00022603"/>
    </source>
</evidence>
<evidence type="ECO:0000256" key="6">
    <source>
        <dbReference type="ARBA" id="ARBA00022679"/>
    </source>
</evidence>
<keyword evidence="7 8" id="KW-0949">S-adenosyl-L-methionine</keyword>
<dbReference type="OrthoDB" id="203237at2759"/>
<evidence type="ECO:0000256" key="7">
    <source>
        <dbReference type="ARBA" id="ARBA00022691"/>
    </source>
</evidence>
<keyword evidence="6 8" id="KW-0808">Transferase</keyword>
<dbReference type="InterPro" id="IPR029063">
    <property type="entry name" value="SAM-dependent_MTases_sf"/>
</dbReference>
<sequence length="364" mass="40183">MLSHSLDPDAAIRSTDSDAALARLSAVQKQYLTDPYIRHLVPRAHFQPPRPPLINVGTHARSTAIDGLVDDFMRIAAHSNSGGCQIVSLGAGSDTRFWRIATGELGASLVRYIEVDFPEVTTKKAMAIKKSKQLANVLGEPADIKIANGGTSLHSPRYHLISADLRQAPEQSLHAALSVPVPGGGLKDDTGPILLPHLPTLLLFECVLVYMHSDASNALVRWFVDYFHAPNSGEPAPLGAIVYEMFGLQDPFGQVMLTNMKARSITLPGAVPYPNFASLPSRFLQHGFQHAQALTLRDIRRKYIRREEVHRTSKLEMLDELEELELVLAHYAITWGVKVGRISGDSRWAAWKLQPAPEDRIEED</sequence>
<keyword evidence="5 8" id="KW-0489">Methyltransferase</keyword>
<dbReference type="Proteomes" id="UP000305067">
    <property type="component" value="Unassembled WGS sequence"/>
</dbReference>
<evidence type="ECO:0000313" key="10">
    <source>
        <dbReference type="EMBL" id="TFL06352.1"/>
    </source>
</evidence>
<evidence type="ECO:0000256" key="9">
    <source>
        <dbReference type="PIRSR" id="PIRSR016305-1"/>
    </source>
</evidence>
<proteinExistence type="inferred from homology"/>
<accession>A0A5C3QWR5</accession>
<dbReference type="Pfam" id="PF04072">
    <property type="entry name" value="LCM"/>
    <property type="match status" value="1"/>
</dbReference>
<dbReference type="PANTHER" id="PTHR13600:SF21">
    <property type="entry name" value="LEUCINE CARBOXYL METHYLTRANSFERASE 1"/>
    <property type="match status" value="1"/>
</dbReference>
<evidence type="ECO:0000256" key="8">
    <source>
        <dbReference type="PIRNR" id="PIRNR016305"/>
    </source>
</evidence>
<dbReference type="AlphaFoldDB" id="A0A5C3QWR5"/>
<dbReference type="InterPro" id="IPR007213">
    <property type="entry name" value="Ppm1/Ppm2/Tcmp"/>
</dbReference>
<comment type="similarity">
    <text evidence="2 8">Belongs to the methyltransferase superfamily. LCMT family.</text>
</comment>
<evidence type="ECO:0000313" key="11">
    <source>
        <dbReference type="Proteomes" id="UP000305067"/>
    </source>
</evidence>
<organism evidence="10 11">
    <name type="scientific">Pterulicium gracile</name>
    <dbReference type="NCBI Taxonomy" id="1884261"/>
    <lineage>
        <taxon>Eukaryota</taxon>
        <taxon>Fungi</taxon>
        <taxon>Dikarya</taxon>
        <taxon>Basidiomycota</taxon>
        <taxon>Agaricomycotina</taxon>
        <taxon>Agaricomycetes</taxon>
        <taxon>Agaricomycetidae</taxon>
        <taxon>Agaricales</taxon>
        <taxon>Pleurotineae</taxon>
        <taxon>Pterulaceae</taxon>
        <taxon>Pterulicium</taxon>
    </lineage>
</organism>
<evidence type="ECO:0000256" key="3">
    <source>
        <dbReference type="ARBA" id="ARBA00012834"/>
    </source>
</evidence>
<dbReference type="InterPro" id="IPR016651">
    <property type="entry name" value="LCMT1"/>
</dbReference>
<reference evidence="10 11" key="1">
    <citation type="journal article" date="2019" name="Nat. Ecol. Evol.">
        <title>Megaphylogeny resolves global patterns of mushroom evolution.</title>
        <authorList>
            <person name="Varga T."/>
            <person name="Krizsan K."/>
            <person name="Foldi C."/>
            <person name="Dima B."/>
            <person name="Sanchez-Garcia M."/>
            <person name="Sanchez-Ramirez S."/>
            <person name="Szollosi G.J."/>
            <person name="Szarkandi J.G."/>
            <person name="Papp V."/>
            <person name="Albert L."/>
            <person name="Andreopoulos W."/>
            <person name="Angelini C."/>
            <person name="Antonin V."/>
            <person name="Barry K.W."/>
            <person name="Bougher N.L."/>
            <person name="Buchanan P."/>
            <person name="Buyck B."/>
            <person name="Bense V."/>
            <person name="Catcheside P."/>
            <person name="Chovatia M."/>
            <person name="Cooper J."/>
            <person name="Damon W."/>
            <person name="Desjardin D."/>
            <person name="Finy P."/>
            <person name="Geml J."/>
            <person name="Haridas S."/>
            <person name="Hughes K."/>
            <person name="Justo A."/>
            <person name="Karasinski D."/>
            <person name="Kautmanova I."/>
            <person name="Kiss B."/>
            <person name="Kocsube S."/>
            <person name="Kotiranta H."/>
            <person name="LaButti K.M."/>
            <person name="Lechner B.E."/>
            <person name="Liimatainen K."/>
            <person name="Lipzen A."/>
            <person name="Lukacs Z."/>
            <person name="Mihaltcheva S."/>
            <person name="Morgado L.N."/>
            <person name="Niskanen T."/>
            <person name="Noordeloos M.E."/>
            <person name="Ohm R.A."/>
            <person name="Ortiz-Santana B."/>
            <person name="Ovrebo C."/>
            <person name="Racz N."/>
            <person name="Riley R."/>
            <person name="Savchenko A."/>
            <person name="Shiryaev A."/>
            <person name="Soop K."/>
            <person name="Spirin V."/>
            <person name="Szebenyi C."/>
            <person name="Tomsovsky M."/>
            <person name="Tulloss R.E."/>
            <person name="Uehling J."/>
            <person name="Grigoriev I.V."/>
            <person name="Vagvolgyi C."/>
            <person name="Papp T."/>
            <person name="Martin F.M."/>
            <person name="Miettinen O."/>
            <person name="Hibbett D.S."/>
            <person name="Nagy L.G."/>
        </authorList>
    </citation>
    <scope>NUCLEOTIDE SEQUENCE [LARGE SCALE GENOMIC DNA]</scope>
    <source>
        <strain evidence="10 11">CBS 309.79</strain>
    </source>
</reference>
<keyword evidence="11" id="KW-1185">Reference proteome</keyword>
<dbReference type="GO" id="GO:0018423">
    <property type="term" value="F:protein C-terminal leucine carboxyl O-methyltransferase activity"/>
    <property type="evidence" value="ECO:0007669"/>
    <property type="project" value="UniProtKB-EC"/>
</dbReference>
<dbReference type="GO" id="GO:0032259">
    <property type="term" value="P:methylation"/>
    <property type="evidence" value="ECO:0007669"/>
    <property type="project" value="UniProtKB-KW"/>
</dbReference>
<evidence type="ECO:0000256" key="1">
    <source>
        <dbReference type="ARBA" id="ARBA00000724"/>
    </source>
</evidence>
<evidence type="ECO:0000256" key="4">
    <source>
        <dbReference type="ARBA" id="ARBA00017497"/>
    </source>
</evidence>
<feature type="binding site" evidence="9">
    <location>
        <begin position="164"/>
        <end position="165"/>
    </location>
    <ligand>
        <name>S-adenosyl-L-methionine</name>
        <dbReference type="ChEBI" id="CHEBI:59789"/>
    </ligand>
</feature>
<feature type="binding site" evidence="9">
    <location>
        <position position="61"/>
    </location>
    <ligand>
        <name>S-adenosyl-L-methionine</name>
        <dbReference type="ChEBI" id="CHEBI:59789"/>
    </ligand>
</feature>
<dbReference type="PIRSF" id="PIRSF016305">
    <property type="entry name" value="LCM_mtfrase"/>
    <property type="match status" value="1"/>
</dbReference>
<gene>
    <name evidence="10" type="ORF">BDV98DRAFT_498283</name>
</gene>
<feature type="binding site" evidence="9">
    <location>
        <position position="90"/>
    </location>
    <ligand>
        <name>S-adenosyl-L-methionine</name>
        <dbReference type="ChEBI" id="CHEBI:59789"/>
    </ligand>
</feature>
<dbReference type="EMBL" id="ML178815">
    <property type="protein sequence ID" value="TFL06352.1"/>
    <property type="molecule type" value="Genomic_DNA"/>
</dbReference>
<dbReference type="STRING" id="1884261.A0A5C3QWR5"/>
<feature type="binding site" evidence="9">
    <location>
        <position position="205"/>
    </location>
    <ligand>
        <name>S-adenosyl-L-methionine</name>
        <dbReference type="ChEBI" id="CHEBI:59789"/>
    </ligand>
</feature>
<comment type="catalytic activity">
    <reaction evidence="1 8">
        <text>[phosphatase 2A protein]-C-terminal L-leucine + S-adenosyl-L-methionine = [phosphatase 2A protein]-C-terminal L-leucine methyl ester + S-adenosyl-L-homocysteine</text>
        <dbReference type="Rhea" id="RHEA:48544"/>
        <dbReference type="Rhea" id="RHEA-COMP:12134"/>
        <dbReference type="Rhea" id="RHEA-COMP:12135"/>
        <dbReference type="ChEBI" id="CHEBI:57856"/>
        <dbReference type="ChEBI" id="CHEBI:59789"/>
        <dbReference type="ChEBI" id="CHEBI:90516"/>
        <dbReference type="ChEBI" id="CHEBI:90517"/>
        <dbReference type="EC" id="2.1.1.233"/>
    </reaction>
</comment>
<dbReference type="EC" id="2.1.1.233" evidence="3 8"/>
<dbReference type="PANTHER" id="PTHR13600">
    <property type="entry name" value="LEUCINE CARBOXYL METHYLTRANSFERASE"/>
    <property type="match status" value="1"/>
</dbReference>
<protein>
    <recommendedName>
        <fullName evidence="4 8">Leucine carboxyl methyltransferase 1</fullName>
        <ecNumber evidence="3 8">2.1.1.233</ecNumber>
    </recommendedName>
</protein>
<dbReference type="SUPFAM" id="SSF53335">
    <property type="entry name" value="S-adenosyl-L-methionine-dependent methyltransferases"/>
    <property type="match status" value="1"/>
</dbReference>